<proteinExistence type="predicted"/>
<sequence>MFVCGESGSGTSVLAWARTLAAGSAGTTLILVLVDDDAVKQGSIEDAAFSGFALVVETAEVGEQVANLVATVSALYMWPSWYRDIW</sequence>
<dbReference type="Proteomes" id="UP000295805">
    <property type="component" value="Unassembled WGS sequence"/>
</dbReference>
<gene>
    <name evidence="1" type="ORF">EDD19_1173</name>
</gene>
<name>A0A4R3ZRR7_9ACTN</name>
<dbReference type="EMBL" id="SMCX01000017">
    <property type="protein sequence ID" value="TCW22890.1"/>
    <property type="molecule type" value="Genomic_DNA"/>
</dbReference>
<organism evidence="1 2">
    <name type="scientific">Dietzia cinnamea</name>
    <dbReference type="NCBI Taxonomy" id="321318"/>
    <lineage>
        <taxon>Bacteria</taxon>
        <taxon>Bacillati</taxon>
        <taxon>Actinomycetota</taxon>
        <taxon>Actinomycetes</taxon>
        <taxon>Mycobacteriales</taxon>
        <taxon>Dietziaceae</taxon>
        <taxon>Dietzia</taxon>
    </lineage>
</organism>
<evidence type="ECO:0000313" key="2">
    <source>
        <dbReference type="Proteomes" id="UP000295805"/>
    </source>
</evidence>
<accession>A0A4R3ZRR7</accession>
<comment type="caution">
    <text evidence="1">The sequence shown here is derived from an EMBL/GenBank/DDBJ whole genome shotgun (WGS) entry which is preliminary data.</text>
</comment>
<reference evidence="1 2" key="1">
    <citation type="submission" date="2019-03" db="EMBL/GenBank/DDBJ databases">
        <title>Root nodule microbial communities of legume samples collected from USA, Mexico and Botswana.</title>
        <authorList>
            <person name="Hirsch A."/>
        </authorList>
    </citation>
    <scope>NUCLEOTIDE SEQUENCE [LARGE SCALE GENOMIC DNA]</scope>
    <source>
        <strain evidence="1 2">55</strain>
    </source>
</reference>
<protein>
    <submittedName>
        <fullName evidence="1">Uncharacterized protein</fullName>
    </submittedName>
</protein>
<dbReference type="AlphaFoldDB" id="A0A4R3ZRR7"/>
<evidence type="ECO:0000313" key="1">
    <source>
        <dbReference type="EMBL" id="TCW22890.1"/>
    </source>
</evidence>